<dbReference type="Proteomes" id="UP000680865">
    <property type="component" value="Unassembled WGS sequence"/>
</dbReference>
<proteinExistence type="predicted"/>
<evidence type="ECO:0000313" key="2">
    <source>
        <dbReference type="Proteomes" id="UP000680865"/>
    </source>
</evidence>
<dbReference type="EMBL" id="BOQP01000052">
    <property type="protein sequence ID" value="GIM82886.1"/>
    <property type="molecule type" value="Genomic_DNA"/>
</dbReference>
<accession>A0A919W150</accession>
<dbReference type="AlphaFoldDB" id="A0A919W150"/>
<gene>
    <name evidence="1" type="ORF">Aco04nite_83760</name>
</gene>
<dbReference type="RefSeq" id="WP_213002720.1">
    <property type="nucleotide sequence ID" value="NZ_BAAATW010000006.1"/>
</dbReference>
<sequence>MTTIDLTVDDADIDVPIDDRDEGERKALKLADALRTVAVSNPAYAQMLLDELVESLDEVLEGRFRDYVEAVRRECKDVPLSTESDPRIAGISSARNS</sequence>
<organism evidence="1 2">
    <name type="scientific">Winogradskya consettensis</name>
    <dbReference type="NCBI Taxonomy" id="113560"/>
    <lineage>
        <taxon>Bacteria</taxon>
        <taxon>Bacillati</taxon>
        <taxon>Actinomycetota</taxon>
        <taxon>Actinomycetes</taxon>
        <taxon>Micromonosporales</taxon>
        <taxon>Micromonosporaceae</taxon>
        <taxon>Winogradskya</taxon>
    </lineage>
</organism>
<name>A0A919W150_9ACTN</name>
<comment type="caution">
    <text evidence="1">The sequence shown here is derived from an EMBL/GenBank/DDBJ whole genome shotgun (WGS) entry which is preliminary data.</text>
</comment>
<reference evidence="1" key="1">
    <citation type="submission" date="2021-03" db="EMBL/GenBank/DDBJ databases">
        <title>Whole genome shotgun sequence of Actinoplanes consettensis NBRC 14913.</title>
        <authorList>
            <person name="Komaki H."/>
            <person name="Tamura T."/>
        </authorList>
    </citation>
    <scope>NUCLEOTIDE SEQUENCE</scope>
    <source>
        <strain evidence="1">NBRC 14913</strain>
    </source>
</reference>
<evidence type="ECO:0000313" key="1">
    <source>
        <dbReference type="EMBL" id="GIM82886.1"/>
    </source>
</evidence>
<protein>
    <submittedName>
        <fullName evidence="1">Uncharacterized protein</fullName>
    </submittedName>
</protein>
<keyword evidence="2" id="KW-1185">Reference proteome</keyword>